<evidence type="ECO:0000313" key="2">
    <source>
        <dbReference type="EMBL" id="CAG9773215.1"/>
    </source>
</evidence>
<accession>A0A9N9MX18</accession>
<feature type="compositionally biased region" description="Basic residues" evidence="1">
    <location>
        <begin position="55"/>
        <end position="73"/>
    </location>
</feature>
<name>A0A9N9MX18_9CUCU</name>
<proteinExistence type="predicted"/>
<feature type="compositionally biased region" description="Basic and acidic residues" evidence="1">
    <location>
        <begin position="115"/>
        <end position="125"/>
    </location>
</feature>
<evidence type="ECO:0000313" key="3">
    <source>
        <dbReference type="Proteomes" id="UP001152799"/>
    </source>
</evidence>
<gene>
    <name evidence="2" type="ORF">CEUTPL_LOCUS13613</name>
</gene>
<dbReference type="AlphaFoldDB" id="A0A9N9MX18"/>
<feature type="region of interest" description="Disordered" evidence="1">
    <location>
        <begin position="30"/>
        <end position="125"/>
    </location>
</feature>
<dbReference type="Proteomes" id="UP001152799">
    <property type="component" value="Chromosome 9"/>
</dbReference>
<keyword evidence="3" id="KW-1185">Reference proteome</keyword>
<reference evidence="2" key="1">
    <citation type="submission" date="2022-01" db="EMBL/GenBank/DDBJ databases">
        <authorList>
            <person name="King R."/>
        </authorList>
    </citation>
    <scope>NUCLEOTIDE SEQUENCE</scope>
</reference>
<feature type="compositionally biased region" description="Low complexity" evidence="1">
    <location>
        <begin position="41"/>
        <end position="50"/>
    </location>
</feature>
<organism evidence="2 3">
    <name type="scientific">Ceutorhynchus assimilis</name>
    <name type="common">cabbage seed weevil</name>
    <dbReference type="NCBI Taxonomy" id="467358"/>
    <lineage>
        <taxon>Eukaryota</taxon>
        <taxon>Metazoa</taxon>
        <taxon>Ecdysozoa</taxon>
        <taxon>Arthropoda</taxon>
        <taxon>Hexapoda</taxon>
        <taxon>Insecta</taxon>
        <taxon>Pterygota</taxon>
        <taxon>Neoptera</taxon>
        <taxon>Endopterygota</taxon>
        <taxon>Coleoptera</taxon>
        <taxon>Polyphaga</taxon>
        <taxon>Cucujiformia</taxon>
        <taxon>Curculionidae</taxon>
        <taxon>Ceutorhynchinae</taxon>
        <taxon>Ceutorhynchus</taxon>
    </lineage>
</organism>
<feature type="compositionally biased region" description="Basic residues" evidence="1">
    <location>
        <begin position="30"/>
        <end position="40"/>
    </location>
</feature>
<evidence type="ECO:0000256" key="1">
    <source>
        <dbReference type="SAM" id="MobiDB-lite"/>
    </source>
</evidence>
<sequence>MSDNRKGQISLSDSDSEDYLQWKISRLKRRLAARKRKRQRSPSSSDSDQSSYRERQRRRSSSHRHSRNRRLRTRSPDPSPISVEGRHLGEGADDCDGDEDDIPLAVLAQRPTAATDRDGGNERGK</sequence>
<dbReference type="EMBL" id="OU892285">
    <property type="protein sequence ID" value="CAG9773215.1"/>
    <property type="molecule type" value="Genomic_DNA"/>
</dbReference>
<feature type="compositionally biased region" description="Acidic residues" evidence="1">
    <location>
        <begin position="91"/>
        <end position="102"/>
    </location>
</feature>
<protein>
    <submittedName>
        <fullName evidence="2">Uncharacterized protein</fullName>
    </submittedName>
</protein>